<comment type="caution">
    <text evidence="2">The sequence shown here is derived from an EMBL/GenBank/DDBJ whole genome shotgun (WGS) entry which is preliminary data.</text>
</comment>
<keyword evidence="1" id="KW-0472">Membrane</keyword>
<proteinExistence type="predicted"/>
<evidence type="ECO:0000313" key="2">
    <source>
        <dbReference type="EMBL" id="KAK7357585.1"/>
    </source>
</evidence>
<keyword evidence="3" id="KW-1185">Reference proteome</keyword>
<protein>
    <submittedName>
        <fullName evidence="2">Uncharacterized protein</fullName>
    </submittedName>
</protein>
<dbReference type="AlphaFoldDB" id="A0AAN9MMK7"/>
<organism evidence="2 3">
    <name type="scientific">Phaseolus coccineus</name>
    <name type="common">Scarlet runner bean</name>
    <name type="synonym">Phaseolus multiflorus</name>
    <dbReference type="NCBI Taxonomy" id="3886"/>
    <lineage>
        <taxon>Eukaryota</taxon>
        <taxon>Viridiplantae</taxon>
        <taxon>Streptophyta</taxon>
        <taxon>Embryophyta</taxon>
        <taxon>Tracheophyta</taxon>
        <taxon>Spermatophyta</taxon>
        <taxon>Magnoliopsida</taxon>
        <taxon>eudicotyledons</taxon>
        <taxon>Gunneridae</taxon>
        <taxon>Pentapetalae</taxon>
        <taxon>rosids</taxon>
        <taxon>fabids</taxon>
        <taxon>Fabales</taxon>
        <taxon>Fabaceae</taxon>
        <taxon>Papilionoideae</taxon>
        <taxon>50 kb inversion clade</taxon>
        <taxon>NPAAA clade</taxon>
        <taxon>indigoferoid/millettioid clade</taxon>
        <taxon>Phaseoleae</taxon>
        <taxon>Phaseolus</taxon>
    </lineage>
</organism>
<dbReference type="EMBL" id="JAYMYR010000006">
    <property type="protein sequence ID" value="KAK7357585.1"/>
    <property type="molecule type" value="Genomic_DNA"/>
</dbReference>
<gene>
    <name evidence="2" type="ORF">VNO80_16878</name>
</gene>
<feature type="transmembrane region" description="Helical" evidence="1">
    <location>
        <begin position="27"/>
        <end position="45"/>
    </location>
</feature>
<keyword evidence="1" id="KW-0812">Transmembrane</keyword>
<sequence>MKLNRPIFEELWYSCQSLCSHNLRCQILHFACSVCFFVLSISAYSDYKQGFAEIRLFFRYLWFSSYASGLVSGAFKVAANCVVARRCLRFR</sequence>
<accession>A0AAN9MMK7</accession>
<evidence type="ECO:0000256" key="1">
    <source>
        <dbReference type="SAM" id="Phobius"/>
    </source>
</evidence>
<reference evidence="2 3" key="1">
    <citation type="submission" date="2024-01" db="EMBL/GenBank/DDBJ databases">
        <title>The genomes of 5 underutilized Papilionoideae crops provide insights into root nodulation and disease resistanc.</title>
        <authorList>
            <person name="Jiang F."/>
        </authorList>
    </citation>
    <scope>NUCLEOTIDE SEQUENCE [LARGE SCALE GENOMIC DNA]</scope>
    <source>
        <strain evidence="2">JINMINGXINNONG_FW02</strain>
        <tissue evidence="2">Leaves</tissue>
    </source>
</reference>
<evidence type="ECO:0000313" key="3">
    <source>
        <dbReference type="Proteomes" id="UP001374584"/>
    </source>
</evidence>
<keyword evidence="1" id="KW-1133">Transmembrane helix</keyword>
<name>A0AAN9MMK7_PHACN</name>
<feature type="transmembrane region" description="Helical" evidence="1">
    <location>
        <begin position="57"/>
        <end position="83"/>
    </location>
</feature>
<dbReference type="Proteomes" id="UP001374584">
    <property type="component" value="Unassembled WGS sequence"/>
</dbReference>